<dbReference type="InterPro" id="IPR036390">
    <property type="entry name" value="WH_DNA-bd_sf"/>
</dbReference>
<reference evidence="1" key="1">
    <citation type="submission" date="2020-10" db="EMBL/GenBank/DDBJ databases">
        <title>Taxonomic study of unclassified bacteria belonging to the class Ktedonobacteria.</title>
        <authorList>
            <person name="Yabe S."/>
            <person name="Wang C.M."/>
            <person name="Zheng Y."/>
            <person name="Sakai Y."/>
            <person name="Cavaletti L."/>
            <person name="Monciardini P."/>
            <person name="Donadio S."/>
        </authorList>
    </citation>
    <scope>NUCLEOTIDE SEQUENCE</scope>
    <source>
        <strain evidence="1">ID150040</strain>
    </source>
</reference>
<evidence type="ECO:0000313" key="1">
    <source>
        <dbReference type="EMBL" id="GHP00765.1"/>
    </source>
</evidence>
<evidence type="ECO:0000313" key="2">
    <source>
        <dbReference type="Proteomes" id="UP000597444"/>
    </source>
</evidence>
<dbReference type="EMBL" id="BNJK01000003">
    <property type="protein sequence ID" value="GHP00765.1"/>
    <property type="molecule type" value="Genomic_DNA"/>
</dbReference>
<keyword evidence="2" id="KW-1185">Reference proteome</keyword>
<organism evidence="1 2">
    <name type="scientific">Reticulibacter mediterranei</name>
    <dbReference type="NCBI Taxonomy" id="2778369"/>
    <lineage>
        <taxon>Bacteria</taxon>
        <taxon>Bacillati</taxon>
        <taxon>Chloroflexota</taxon>
        <taxon>Ktedonobacteria</taxon>
        <taxon>Ktedonobacterales</taxon>
        <taxon>Reticulibacteraceae</taxon>
        <taxon>Reticulibacter</taxon>
    </lineage>
</organism>
<accession>A0A8J3N729</accession>
<comment type="caution">
    <text evidence="1">The sequence shown here is derived from an EMBL/GenBank/DDBJ whole genome shotgun (WGS) entry which is preliminary data.</text>
</comment>
<dbReference type="RefSeq" id="WP_220211351.1">
    <property type="nucleotide sequence ID" value="NZ_BNJK01000003.1"/>
</dbReference>
<sequence length="695" mass="79747">MSETLRREEIEACCDPHLHIRDHLDLLWWLVWLPLLSREELARVTGRNVSTLWNHLTKLSTLGIVAHVSFEEVGQVTCHRYYLTDLGLYVLASLDPHPISVYKLAVAYPITRADLLERLARPCVHLALSAWITRLLADQPPGSRVSSYQQPFKETYADRAGKNHTLHFDAALLLQTPTGTQHAFYVRVDQPEHMLSQPEVKTFTQSLLDLRQARHLTQEIMPHVLLLSSQERFAFWAEQVNRVTLAQGIALLDVRAPEPAREHMDLSCVIADIHDLDQGAYQPIWTPFHALIQQDGAVRQHTSTSLASFLDREASPRLVERFSQYFSFQRALAADPRARRRDSLSRYVQIDLQQEAAPFVTVAAPSTAKRSTGEQVAQRSADLFTAFYGGPTDRMAMSAVLTLALSDLQKEMIAHLARHPYLSHSDLLSLLSQRDERLLSRQIMPLLHLQLVRIAFWRDAPSGPEHARYRLCEAALRWLACRHGLSPAYYLELSYLDQQRRKQQEAAPFEEKQRQTPISPFSTEVTWVQNSIRGLWGKDANQMFHTSGIYRCIRSILEASYRTQTYHIAYWKSARESSRSYHDLLEPERKRDIRPDAELLYTTPNSSLARSLLIEYDRDTTTLPQLRRKFRCYTEYQQDTRSTLPPILVITQNPQAMANIEAARARAGAFDVSIMIALEAHILQHGLTHILDHLR</sequence>
<name>A0A8J3N729_9CHLR</name>
<gene>
    <name evidence="1" type="ORF">KSF_108120</name>
</gene>
<proteinExistence type="predicted"/>
<dbReference type="SUPFAM" id="SSF46785">
    <property type="entry name" value="Winged helix' DNA-binding domain"/>
    <property type="match status" value="1"/>
</dbReference>
<dbReference type="AlphaFoldDB" id="A0A8J3N729"/>
<protein>
    <submittedName>
        <fullName evidence="1">Uncharacterized protein</fullName>
    </submittedName>
</protein>
<dbReference type="Proteomes" id="UP000597444">
    <property type="component" value="Unassembled WGS sequence"/>
</dbReference>